<comment type="caution">
    <text evidence="1">The sequence shown here is derived from an EMBL/GenBank/DDBJ whole genome shotgun (WGS) entry which is preliminary data.</text>
</comment>
<evidence type="ECO:0000313" key="1">
    <source>
        <dbReference type="EMBL" id="KKN34805.1"/>
    </source>
</evidence>
<accession>A0A0F9PSZ6</accession>
<organism evidence="1">
    <name type="scientific">marine sediment metagenome</name>
    <dbReference type="NCBI Taxonomy" id="412755"/>
    <lineage>
        <taxon>unclassified sequences</taxon>
        <taxon>metagenomes</taxon>
        <taxon>ecological metagenomes</taxon>
    </lineage>
</organism>
<gene>
    <name evidence="1" type="ORF">LCGC14_0789850</name>
</gene>
<protein>
    <submittedName>
        <fullName evidence="1">Uncharacterized protein</fullName>
    </submittedName>
</protein>
<dbReference type="EMBL" id="LAZR01002082">
    <property type="protein sequence ID" value="KKN34805.1"/>
    <property type="molecule type" value="Genomic_DNA"/>
</dbReference>
<name>A0A0F9PSZ6_9ZZZZ</name>
<sequence>MKLLRFYNKLKSEEYVVIYDDETDPYVSHAAPGFALTDVVELPNLTQLQNFPLDRPLYV</sequence>
<reference evidence="1" key="1">
    <citation type="journal article" date="2015" name="Nature">
        <title>Complex archaea that bridge the gap between prokaryotes and eukaryotes.</title>
        <authorList>
            <person name="Spang A."/>
            <person name="Saw J.H."/>
            <person name="Jorgensen S.L."/>
            <person name="Zaremba-Niedzwiedzka K."/>
            <person name="Martijn J."/>
            <person name="Lind A.E."/>
            <person name="van Eijk R."/>
            <person name="Schleper C."/>
            <person name="Guy L."/>
            <person name="Ettema T.J."/>
        </authorList>
    </citation>
    <scope>NUCLEOTIDE SEQUENCE</scope>
</reference>
<proteinExistence type="predicted"/>
<dbReference type="AlphaFoldDB" id="A0A0F9PSZ6"/>